<dbReference type="AlphaFoldDB" id="A0AAD0KXX5"/>
<reference evidence="1 2" key="1">
    <citation type="submission" date="2018-05" db="EMBL/GenBank/DDBJ databases">
        <title>Evolution of small genomes with special reference to Mycobacterium leprae.</title>
        <authorList>
            <person name="Mohanty P.S."/>
            <person name="Bansal A.K."/>
            <person name="Gupta U.D."/>
            <person name="Naaz F."/>
            <person name="Dwivedi V.D."/>
            <person name="Singh H."/>
            <person name="Gupta G."/>
            <person name="Sharma S."/>
            <person name="Arora M."/>
        </authorList>
    </citation>
    <scope>NUCLEOTIDE SEQUENCE [LARGE SCALE GENOMIC DNA]</scope>
    <source>
        <strain evidence="1 2">MRHRU-235-G</strain>
    </source>
</reference>
<dbReference type="Proteomes" id="UP000249682">
    <property type="component" value="Chromosome"/>
</dbReference>
<protein>
    <submittedName>
        <fullName evidence="1">RNA methyltransferase</fullName>
    </submittedName>
</protein>
<keyword evidence="1" id="KW-0489">Methyltransferase</keyword>
<keyword evidence="1" id="KW-0808">Transferase</keyword>
<gene>
    <name evidence="1" type="ORF">DIJ64_01735</name>
</gene>
<sequence>MRRRCRTTPLQRTATLAARANGGPLIGAGFADSPPATRVTGHQLAYRQPTVPTAAR</sequence>
<dbReference type="GO" id="GO:0008168">
    <property type="term" value="F:methyltransferase activity"/>
    <property type="evidence" value="ECO:0007669"/>
    <property type="project" value="UniProtKB-KW"/>
</dbReference>
<accession>A0AAD0KXX5</accession>
<evidence type="ECO:0000313" key="1">
    <source>
        <dbReference type="EMBL" id="AWV48940.1"/>
    </source>
</evidence>
<evidence type="ECO:0000313" key="2">
    <source>
        <dbReference type="Proteomes" id="UP000249682"/>
    </source>
</evidence>
<dbReference type="GO" id="GO:0032259">
    <property type="term" value="P:methylation"/>
    <property type="evidence" value="ECO:0007669"/>
    <property type="project" value="UniProtKB-KW"/>
</dbReference>
<dbReference type="EMBL" id="CP029543">
    <property type="protein sequence ID" value="AWV48940.1"/>
    <property type="molecule type" value="Genomic_DNA"/>
</dbReference>
<organism evidence="1 2">
    <name type="scientific">Mycobacterium leprae</name>
    <dbReference type="NCBI Taxonomy" id="1769"/>
    <lineage>
        <taxon>Bacteria</taxon>
        <taxon>Bacillati</taxon>
        <taxon>Actinomycetota</taxon>
        <taxon>Actinomycetes</taxon>
        <taxon>Mycobacteriales</taxon>
        <taxon>Mycobacteriaceae</taxon>
        <taxon>Mycobacterium</taxon>
    </lineage>
</organism>
<proteinExistence type="predicted"/>
<name>A0AAD0KXX5_MYCLR</name>